<evidence type="ECO:0000256" key="2">
    <source>
        <dbReference type="SAM" id="SignalP"/>
    </source>
</evidence>
<evidence type="ECO:0000313" key="3">
    <source>
        <dbReference type="EMBL" id="PZT55533.1"/>
    </source>
</evidence>
<accession>A0A2W6QE71</accession>
<keyword evidence="1" id="KW-0175">Coiled coil</keyword>
<protein>
    <recommendedName>
        <fullName evidence="5">Secreted protein</fullName>
    </recommendedName>
</protein>
<dbReference type="AlphaFoldDB" id="A0A2W6QE71"/>
<organism evidence="3 4">
    <name type="scientific">Paenibacillus silvae</name>
    <dbReference type="NCBI Taxonomy" id="1325358"/>
    <lineage>
        <taxon>Bacteria</taxon>
        <taxon>Bacillati</taxon>
        <taxon>Bacillota</taxon>
        <taxon>Bacilli</taxon>
        <taxon>Bacillales</taxon>
        <taxon>Paenibacillaceae</taxon>
        <taxon>Paenibacillus</taxon>
    </lineage>
</organism>
<keyword evidence="2" id="KW-0732">Signal</keyword>
<sequence>MRKSIKLLSSTAVAAIAAVSVVTSASAASSYAIQPISSLSSVDISSMDIETALMMVQQERSRLMESQLQSQIQVVQQRNQQIAELNSQLQAAQQRGDQVAVQSLKGQIDALSNSQQMDMLRLQSLTNKRNEAFDLMTNFIKKMQDSRSSIIGNMR</sequence>
<feature type="signal peptide" evidence="2">
    <location>
        <begin position="1"/>
        <end position="27"/>
    </location>
</feature>
<evidence type="ECO:0008006" key="5">
    <source>
        <dbReference type="Google" id="ProtNLM"/>
    </source>
</evidence>
<dbReference type="RefSeq" id="WP_111270403.1">
    <property type="nucleotide sequence ID" value="NZ_QKWW01000030.1"/>
</dbReference>
<name>A0A2W6QE71_9BACL</name>
<feature type="coiled-coil region" evidence="1">
    <location>
        <begin position="75"/>
        <end position="102"/>
    </location>
</feature>
<dbReference type="EMBL" id="QKWW01000030">
    <property type="protein sequence ID" value="PZT55533.1"/>
    <property type="molecule type" value="Genomic_DNA"/>
</dbReference>
<proteinExistence type="predicted"/>
<feature type="chain" id="PRO_5015946488" description="Secreted protein" evidence="2">
    <location>
        <begin position="28"/>
        <end position="155"/>
    </location>
</feature>
<evidence type="ECO:0000313" key="4">
    <source>
        <dbReference type="Proteomes" id="UP000249204"/>
    </source>
</evidence>
<evidence type="ECO:0000256" key="1">
    <source>
        <dbReference type="SAM" id="Coils"/>
    </source>
</evidence>
<reference evidence="3 4" key="1">
    <citation type="submission" date="2018-06" db="EMBL/GenBank/DDBJ databases">
        <title>Isolation of heavy metals resistant Paenibacillus silvae NC2 from Gold-Copper mine in ZiJin, China.</title>
        <authorList>
            <person name="Xu J."/>
            <person name="Mazhar H.S."/>
            <person name="Rensing C."/>
        </authorList>
    </citation>
    <scope>NUCLEOTIDE SEQUENCE [LARGE SCALE GENOMIC DNA]</scope>
    <source>
        <strain evidence="3 4">NC2</strain>
    </source>
</reference>
<comment type="caution">
    <text evidence="3">The sequence shown here is derived from an EMBL/GenBank/DDBJ whole genome shotgun (WGS) entry which is preliminary data.</text>
</comment>
<gene>
    <name evidence="3" type="ORF">DN757_11675</name>
</gene>
<dbReference type="Proteomes" id="UP000249204">
    <property type="component" value="Unassembled WGS sequence"/>
</dbReference>